<keyword evidence="2" id="KW-1185">Reference proteome</keyword>
<accession>F2BD92</accession>
<name>F2BD92_9NEIS</name>
<evidence type="ECO:0000313" key="1">
    <source>
        <dbReference type="EMBL" id="EGF10488.1"/>
    </source>
</evidence>
<dbReference type="AlphaFoldDB" id="F2BD92"/>
<dbReference type="Proteomes" id="UP000004105">
    <property type="component" value="Unassembled WGS sequence"/>
</dbReference>
<gene>
    <name evidence="1" type="ORF">HMPREF9123_1698</name>
</gene>
<protein>
    <submittedName>
        <fullName evidence="1">Uncharacterized protein</fullName>
    </submittedName>
</protein>
<dbReference type="HOGENOM" id="CLU_3138077_0_0_4"/>
<sequence>MTAAPETGGLWEMVAQKNLQAVQISAIRVERESAFCNLCGGLSSMARPL</sequence>
<dbReference type="EMBL" id="AFAY01000035">
    <property type="protein sequence ID" value="EGF10488.1"/>
    <property type="molecule type" value="Genomic_DNA"/>
</dbReference>
<reference evidence="1 2" key="1">
    <citation type="submission" date="2011-02" db="EMBL/GenBank/DDBJ databases">
        <authorList>
            <person name="Muzny D."/>
            <person name="Qin X."/>
            <person name="Deng J."/>
            <person name="Jiang H."/>
            <person name="Liu Y."/>
            <person name="Qu J."/>
            <person name="Song X.-Z."/>
            <person name="Zhang L."/>
            <person name="Thornton R."/>
            <person name="Coyle M."/>
            <person name="Francisco L."/>
            <person name="Jackson L."/>
            <person name="Javaid M."/>
            <person name="Korchina V."/>
            <person name="Kovar C."/>
            <person name="Mata R."/>
            <person name="Mathew T."/>
            <person name="Ngo R."/>
            <person name="Nguyen L."/>
            <person name="Nguyen N."/>
            <person name="Okwuonu G."/>
            <person name="Ongeri F."/>
            <person name="Pham C."/>
            <person name="Simmons D."/>
            <person name="Wilczek-Boney K."/>
            <person name="Hale W."/>
            <person name="Jakkamsetti A."/>
            <person name="Pham P."/>
            <person name="Ruth R."/>
            <person name="San Lucas F."/>
            <person name="Warren J."/>
            <person name="Zhang J."/>
            <person name="Zhao Z."/>
            <person name="Zhou C."/>
            <person name="Zhu D."/>
            <person name="Lee S."/>
            <person name="Bess C."/>
            <person name="Blankenburg K."/>
            <person name="Forbes L."/>
            <person name="Fu Q."/>
            <person name="Gubbala S."/>
            <person name="Hirani K."/>
            <person name="Jayaseelan J.C."/>
            <person name="Lara F."/>
            <person name="Munidasa M."/>
            <person name="Palculict T."/>
            <person name="Patil S."/>
            <person name="Pu L.-L."/>
            <person name="Saada N."/>
            <person name="Tang L."/>
            <person name="Weissenberger G."/>
            <person name="Zhu Y."/>
            <person name="Hemphill L."/>
            <person name="Shang Y."/>
            <person name="Youmans B."/>
            <person name="Ayvaz T."/>
            <person name="Ross M."/>
            <person name="Santibanez J."/>
            <person name="Aqrawi P."/>
            <person name="Gross S."/>
            <person name="Joshi V."/>
            <person name="Fowler G."/>
            <person name="Nazareth L."/>
            <person name="Reid J."/>
            <person name="Worley K."/>
            <person name="Petrosino J."/>
            <person name="Highlander S."/>
            <person name="Gibbs R."/>
        </authorList>
    </citation>
    <scope>NUCLEOTIDE SEQUENCE [LARGE SCALE GENOMIC DNA]</scope>
    <source>
        <strain evidence="1 2">ATCC BAA-1200</strain>
    </source>
</reference>
<comment type="caution">
    <text evidence="1">The sequence shown here is derived from an EMBL/GenBank/DDBJ whole genome shotgun (WGS) entry which is preliminary data.</text>
</comment>
<evidence type="ECO:0000313" key="2">
    <source>
        <dbReference type="Proteomes" id="UP000004105"/>
    </source>
</evidence>
<organism evidence="1 2">
    <name type="scientific">Neisseria bacilliformis ATCC BAA-1200</name>
    <dbReference type="NCBI Taxonomy" id="888742"/>
    <lineage>
        <taxon>Bacteria</taxon>
        <taxon>Pseudomonadati</taxon>
        <taxon>Pseudomonadota</taxon>
        <taxon>Betaproteobacteria</taxon>
        <taxon>Neisseriales</taxon>
        <taxon>Neisseriaceae</taxon>
        <taxon>Neisseria</taxon>
    </lineage>
</organism>
<proteinExistence type="predicted"/>